<dbReference type="InterPro" id="IPR026497">
    <property type="entry name" value="GRASP-with-SPASM"/>
</dbReference>
<dbReference type="InterPro" id="IPR013785">
    <property type="entry name" value="Aldolase_TIM"/>
</dbReference>
<evidence type="ECO:0000313" key="2">
    <source>
        <dbReference type="EMBL" id="EDP96134.1"/>
    </source>
</evidence>
<dbReference type="InterPro" id="IPR023885">
    <property type="entry name" value="4Fe4S-binding_SPASM_dom"/>
</dbReference>
<reference evidence="2 3" key="1">
    <citation type="journal article" date="2011" name="J. Bacteriol.">
        <title>Genome sequence of the algicidal bacterium Kordia algicida OT-1.</title>
        <authorList>
            <person name="Lee H.S."/>
            <person name="Kang S.G."/>
            <person name="Kwon K.K."/>
            <person name="Lee J.H."/>
            <person name="Kim S.J."/>
        </authorList>
    </citation>
    <scope>NUCLEOTIDE SEQUENCE [LARGE SCALE GENOMIC DNA]</scope>
    <source>
        <strain evidence="2 3">OT-1</strain>
    </source>
</reference>
<accession>A9DYH7</accession>
<dbReference type="CDD" id="cd21109">
    <property type="entry name" value="SPASM"/>
    <property type="match status" value="1"/>
</dbReference>
<dbReference type="NCBIfam" id="TIGR04193">
    <property type="entry name" value="SPASM_w_grasp"/>
    <property type="match status" value="1"/>
</dbReference>
<dbReference type="OrthoDB" id="1073749at2"/>
<dbReference type="EMBL" id="ABIB01000005">
    <property type="protein sequence ID" value="EDP96134.1"/>
    <property type="molecule type" value="Genomic_DNA"/>
</dbReference>
<protein>
    <recommendedName>
        <fullName evidence="1">4Fe4S-binding SPASM domain-containing protein</fullName>
    </recommendedName>
</protein>
<name>A9DYH7_9FLAO</name>
<sequence length="364" mass="42782">MKYSKNDVFFVSSSCKLVKGAKRSIIIDYSRGDVQIIPNEYYDLVQDINRKKITEIIAHIDEDSKNSFFSFIEYMLVHEFGFLTEEIEKFPEVSTAYDDDHVILKDAILEVDETVFNEEDFSSLIFQINELHCNDLQIRISSKTNFSFIDKVLSIIDQANMLYVELYLKNEGEITNDQWHYLLKTYAPLSHVHVYNAKTEKAVDYYIERETYFPIEIGKVSHHTLDFEKGCCGTISFDHLNFSDMGTHHFHQKHNGCLFKKLTIDTTGNIKNCPKMTKTYGNFKEKRIEDVIQEKSYQSLWNVKKDDIAICRDCEFRYNCSDCRAFTQQTDDEYSKPLRCGYNPYTNVWEDWSINPLKLLVTEH</sequence>
<dbReference type="InterPro" id="IPR058240">
    <property type="entry name" value="rSAM_sf"/>
</dbReference>
<organism evidence="2 3">
    <name type="scientific">Kordia algicida OT-1</name>
    <dbReference type="NCBI Taxonomy" id="391587"/>
    <lineage>
        <taxon>Bacteria</taxon>
        <taxon>Pseudomonadati</taxon>
        <taxon>Bacteroidota</taxon>
        <taxon>Flavobacteriia</taxon>
        <taxon>Flavobacteriales</taxon>
        <taxon>Flavobacteriaceae</taxon>
        <taxon>Kordia</taxon>
    </lineage>
</organism>
<feature type="domain" description="4Fe4S-binding SPASM" evidence="1">
    <location>
        <begin position="258"/>
        <end position="315"/>
    </location>
</feature>
<keyword evidence="3" id="KW-1185">Reference proteome</keyword>
<comment type="caution">
    <text evidence="2">The sequence shown here is derived from an EMBL/GenBank/DDBJ whole genome shotgun (WGS) entry which is preliminary data.</text>
</comment>
<dbReference type="Gene3D" id="3.20.20.70">
    <property type="entry name" value="Aldolase class I"/>
    <property type="match status" value="1"/>
</dbReference>
<dbReference type="eggNOG" id="COG0641">
    <property type="taxonomic scope" value="Bacteria"/>
</dbReference>
<dbReference type="Pfam" id="PF13186">
    <property type="entry name" value="SPASM"/>
    <property type="match status" value="1"/>
</dbReference>
<dbReference type="AlphaFoldDB" id="A9DYH7"/>
<proteinExistence type="predicted"/>
<dbReference type="HOGENOM" id="CLU_050370_0_0_10"/>
<dbReference type="NCBIfam" id="TIGR04085">
    <property type="entry name" value="rSAM_more_4Fe4S"/>
    <property type="match status" value="1"/>
</dbReference>
<gene>
    <name evidence="2" type="ORF">KAOT1_08193</name>
</gene>
<evidence type="ECO:0000313" key="3">
    <source>
        <dbReference type="Proteomes" id="UP000002945"/>
    </source>
</evidence>
<evidence type="ECO:0000259" key="1">
    <source>
        <dbReference type="Pfam" id="PF13186"/>
    </source>
</evidence>
<dbReference type="Proteomes" id="UP000002945">
    <property type="component" value="Unassembled WGS sequence"/>
</dbReference>
<dbReference type="STRING" id="391587.KAOT1_08193"/>
<dbReference type="SUPFAM" id="SSF102114">
    <property type="entry name" value="Radical SAM enzymes"/>
    <property type="match status" value="1"/>
</dbReference>
<dbReference type="RefSeq" id="WP_007094204.1">
    <property type="nucleotide sequence ID" value="NZ_CP142125.1"/>
</dbReference>